<dbReference type="EMBL" id="JAIXNE010000004">
    <property type="protein sequence ID" value="MCA6077485.1"/>
    <property type="molecule type" value="Genomic_DNA"/>
</dbReference>
<dbReference type="RefSeq" id="WP_225698285.1">
    <property type="nucleotide sequence ID" value="NZ_JAIXNE010000002.1"/>
</dbReference>
<accession>A0A9X1HUI2</accession>
<organism evidence="3 5">
    <name type="scientific">Fulvivirga sedimenti</name>
    <dbReference type="NCBI Taxonomy" id="2879465"/>
    <lineage>
        <taxon>Bacteria</taxon>
        <taxon>Pseudomonadati</taxon>
        <taxon>Bacteroidota</taxon>
        <taxon>Cytophagia</taxon>
        <taxon>Cytophagales</taxon>
        <taxon>Fulvivirgaceae</taxon>
        <taxon>Fulvivirga</taxon>
    </lineage>
</organism>
<sequence length="402" mass="45879">MITGMAVAAALFWYARLNAEPDIEEEVLIVPPRTSPPVNPHQEQLINDFERFIDSLRTERDIPAIAVAIVRKGQPIYINAMGHKTNHTNDAVNLKTKFRLASVSKGFTSILVSKMVQEGVISWEDPIHYYLTDFRPEPFSYSDSITIRNIISQTSGFPYQAYSNLIEDGWTLPEMINALAELKVATKPGTQYSYQNVAYSIIEPILERQTGREFPKLLNTYLFGPLQMENASAEFEDMKDSPNAAKPHRRTRYSYIPVQLSSSYYNTAAAGGVNASIEDMAKYLQMLLGDHQEAVDSSVLDEVFEPRIITPLLNRYYRKWLRARRAYYGLGWRILPLENDTIVYHGGYANGFKSHIALDRDDEVAICILSNSSDNLVNEAGPYFFHLYYEYRDAINLWDKNP</sequence>
<evidence type="ECO:0000313" key="4">
    <source>
        <dbReference type="EMBL" id="MCA6077485.1"/>
    </source>
</evidence>
<name>A0A9X1HUI2_9BACT</name>
<dbReference type="EMBL" id="JAIXNE010000002">
    <property type="protein sequence ID" value="MCA6075180.1"/>
    <property type="molecule type" value="Genomic_DNA"/>
</dbReference>
<evidence type="ECO:0000313" key="3">
    <source>
        <dbReference type="EMBL" id="MCA6076357.1"/>
    </source>
</evidence>
<evidence type="ECO:0000259" key="1">
    <source>
        <dbReference type="Pfam" id="PF00144"/>
    </source>
</evidence>
<feature type="domain" description="Beta-lactamase-related" evidence="1">
    <location>
        <begin position="49"/>
        <end position="375"/>
    </location>
</feature>
<dbReference type="SUPFAM" id="SSF56601">
    <property type="entry name" value="beta-lactamase/transpeptidase-like"/>
    <property type="match status" value="1"/>
</dbReference>
<dbReference type="Proteomes" id="UP001139409">
    <property type="component" value="Unassembled WGS sequence"/>
</dbReference>
<evidence type="ECO:0000313" key="5">
    <source>
        <dbReference type="Proteomes" id="UP001139409"/>
    </source>
</evidence>
<dbReference type="Gene3D" id="3.40.710.10">
    <property type="entry name" value="DD-peptidase/beta-lactamase superfamily"/>
    <property type="match status" value="1"/>
</dbReference>
<dbReference type="InterPro" id="IPR001466">
    <property type="entry name" value="Beta-lactam-related"/>
</dbReference>
<dbReference type="InterPro" id="IPR050491">
    <property type="entry name" value="AmpC-like"/>
</dbReference>
<protein>
    <submittedName>
        <fullName evidence="3">Beta-lactamase family protein</fullName>
    </submittedName>
</protein>
<dbReference type="EMBL" id="JAIXNE010000003">
    <property type="protein sequence ID" value="MCA6076357.1"/>
    <property type="molecule type" value="Genomic_DNA"/>
</dbReference>
<dbReference type="PANTHER" id="PTHR46825">
    <property type="entry name" value="D-ALANYL-D-ALANINE-CARBOXYPEPTIDASE/ENDOPEPTIDASE AMPH"/>
    <property type="match status" value="1"/>
</dbReference>
<proteinExistence type="predicted"/>
<dbReference type="Pfam" id="PF00144">
    <property type="entry name" value="Beta-lactamase"/>
    <property type="match status" value="1"/>
</dbReference>
<dbReference type="PANTHER" id="PTHR46825:SF15">
    <property type="entry name" value="BETA-LACTAMASE-RELATED DOMAIN-CONTAINING PROTEIN"/>
    <property type="match status" value="1"/>
</dbReference>
<keyword evidence="5" id="KW-1185">Reference proteome</keyword>
<comment type="caution">
    <text evidence="3">The sequence shown here is derived from an EMBL/GenBank/DDBJ whole genome shotgun (WGS) entry which is preliminary data.</text>
</comment>
<evidence type="ECO:0000313" key="2">
    <source>
        <dbReference type="EMBL" id="MCA6075180.1"/>
    </source>
</evidence>
<dbReference type="InterPro" id="IPR012338">
    <property type="entry name" value="Beta-lactam/transpept-like"/>
</dbReference>
<gene>
    <name evidence="2" type="ORF">LDX50_09880</name>
    <name evidence="3" type="ORF">LDX50_15850</name>
    <name evidence="4" type="ORF">LDX50_21570</name>
</gene>
<reference evidence="3" key="1">
    <citation type="submission" date="2021-09" db="EMBL/GenBank/DDBJ databases">
        <title>Fulvivirga sp. isolated from coastal sediment.</title>
        <authorList>
            <person name="Yu H."/>
        </authorList>
    </citation>
    <scope>NUCLEOTIDE SEQUENCE</scope>
    <source>
        <strain evidence="3">1062</strain>
    </source>
</reference>
<dbReference type="AlphaFoldDB" id="A0A9X1HUI2"/>